<accession>A0ABM5LNJ9</accession>
<keyword evidence="2" id="KW-1185">Reference proteome</keyword>
<dbReference type="Gene3D" id="3.10.20.30">
    <property type="match status" value="1"/>
</dbReference>
<evidence type="ECO:0000313" key="2">
    <source>
        <dbReference type="Proteomes" id="UP000002064"/>
    </source>
</evidence>
<protein>
    <submittedName>
        <fullName evidence="1">ThiamineS protein</fullName>
    </submittedName>
</protein>
<dbReference type="SUPFAM" id="SSF54285">
    <property type="entry name" value="MoaD/ThiS"/>
    <property type="match status" value="1"/>
</dbReference>
<proteinExistence type="predicted"/>
<dbReference type="InterPro" id="IPR012675">
    <property type="entry name" value="Beta-grasp_dom_sf"/>
</dbReference>
<gene>
    <name evidence="1" type="ordered locus">Tmath_0552</name>
</gene>
<dbReference type="InterPro" id="IPR016155">
    <property type="entry name" value="Mopterin_synth/thiamin_S_b"/>
</dbReference>
<evidence type="ECO:0000313" key="1">
    <source>
        <dbReference type="EMBL" id="ADH60307.1"/>
    </source>
</evidence>
<reference evidence="1 2" key="1">
    <citation type="submission" date="2010-05" db="EMBL/GenBank/DDBJ databases">
        <title>Complete sequence of Thermoanaerobacter mathranii subsp. mathranii mathranii str. A3.</title>
        <authorList>
            <consortium name="US DOE Joint Genome Institute"/>
            <person name="Lucas S."/>
            <person name="Copeland A."/>
            <person name="Lapidus A."/>
            <person name="Cheng J.-F."/>
            <person name="Bruce D."/>
            <person name="Goodwin L."/>
            <person name="Pitluck S."/>
            <person name="Held B."/>
            <person name="Detter J.C."/>
            <person name="Han C."/>
            <person name="Tapia R."/>
            <person name="Land M."/>
            <person name="Hauser L."/>
            <person name="Kyrpides N."/>
            <person name="Mikhailova N."/>
            <person name="Zhou J."/>
            <person name="Hemme C."/>
            <person name="Woyke T."/>
        </authorList>
    </citation>
    <scope>NUCLEOTIDE SEQUENCE [LARGE SCALE GENOMIC DNA]</scope>
    <source>
        <strain evidence="1 2">A3</strain>
    </source>
</reference>
<dbReference type="InterPro" id="IPR003749">
    <property type="entry name" value="ThiS/MoaD-like"/>
</dbReference>
<dbReference type="Pfam" id="PF02597">
    <property type="entry name" value="ThiS"/>
    <property type="match status" value="1"/>
</dbReference>
<organism evidence="1 2">
    <name type="scientific">Thermoanaerobacter mathranii subsp. mathranii (strain DSM 11426 / CCUG 53645 / CIP 108742 / A3)</name>
    <dbReference type="NCBI Taxonomy" id="583358"/>
    <lineage>
        <taxon>Bacteria</taxon>
        <taxon>Bacillati</taxon>
        <taxon>Bacillota</taxon>
        <taxon>Clostridia</taxon>
        <taxon>Thermoanaerobacterales</taxon>
        <taxon>Thermoanaerobacteraceae</taxon>
        <taxon>Thermoanaerobacter</taxon>
    </lineage>
</organism>
<dbReference type="EMBL" id="CP002032">
    <property type="protein sequence ID" value="ADH60307.1"/>
    <property type="molecule type" value="Genomic_DNA"/>
</dbReference>
<sequence>MTIIFVGKNNQVTIKGAKSVEKLAKELNISLESHVFVKNGEIVTPDEILQDEDTVEVISVISGG</sequence>
<name>A0ABM5LNJ9_THEM3</name>
<dbReference type="RefSeq" id="WP_012994591.1">
    <property type="nucleotide sequence ID" value="NC_014209.1"/>
</dbReference>
<dbReference type="Proteomes" id="UP000002064">
    <property type="component" value="Chromosome"/>
</dbReference>